<dbReference type="Proteomes" id="UP000464524">
    <property type="component" value="Chromosome"/>
</dbReference>
<dbReference type="OrthoDB" id="9806524at2"/>
<keyword evidence="2" id="KW-1185">Reference proteome</keyword>
<dbReference type="RefSeq" id="WP_160181117.1">
    <property type="nucleotide sequence ID" value="NZ_CP047656.1"/>
</dbReference>
<dbReference type="InterPro" id="IPR010836">
    <property type="entry name" value="SapC"/>
</dbReference>
<sequence>MTISYIPLDKEKHKDLKINLQHDFGYAKEAHIAAASIREYAQLASVMPVVFVKDPNSENFHSVTMLGTEKGSNLFIHEGKWQVHCLPMNIQRYPFDVRPDGEKLGVFFDENSALITDDGEPVFTPEGEPSPFLENRQQLLSELANSEMATQRFIKKLVELDLLDPIELLVNYANGEKRNITGMFSVSEKRLQDLSEEQVVELHKSGFLGAAYAVLMSLGQLNRLVHLSNNTDKPIQNLQLRVGDAISKEQPAAEQPANS</sequence>
<evidence type="ECO:0000313" key="1">
    <source>
        <dbReference type="EMBL" id="QHJ12975.1"/>
    </source>
</evidence>
<protein>
    <recommendedName>
        <fullName evidence="3">SapC protein</fullName>
    </recommendedName>
</protein>
<dbReference type="KEGG" id="pmes:FX988_03233"/>
<accession>A0A857JLM0</accession>
<evidence type="ECO:0008006" key="3">
    <source>
        <dbReference type="Google" id="ProtNLM"/>
    </source>
</evidence>
<proteinExistence type="predicted"/>
<organism evidence="1 2">
    <name type="scientific">Paraglaciecola mesophila</name>
    <dbReference type="NCBI Taxonomy" id="197222"/>
    <lineage>
        <taxon>Bacteria</taxon>
        <taxon>Pseudomonadati</taxon>
        <taxon>Pseudomonadota</taxon>
        <taxon>Gammaproteobacteria</taxon>
        <taxon>Alteromonadales</taxon>
        <taxon>Alteromonadaceae</taxon>
        <taxon>Paraglaciecola</taxon>
    </lineage>
</organism>
<reference evidence="1 2" key="1">
    <citation type="submission" date="2019-12" db="EMBL/GenBank/DDBJ databases">
        <title>Genome sequencing and assembly of endphytes of Porphyra tenera.</title>
        <authorList>
            <person name="Park J.M."/>
            <person name="Shin R."/>
            <person name="Jo S.H."/>
        </authorList>
    </citation>
    <scope>NUCLEOTIDE SEQUENCE [LARGE SCALE GENOMIC DNA]</scope>
    <source>
        <strain evidence="1 2">GPM4</strain>
    </source>
</reference>
<evidence type="ECO:0000313" key="2">
    <source>
        <dbReference type="Proteomes" id="UP000464524"/>
    </source>
</evidence>
<name>A0A857JLM0_9ALTE</name>
<dbReference type="Pfam" id="PF07277">
    <property type="entry name" value="SapC"/>
    <property type="match status" value="1"/>
</dbReference>
<dbReference type="AlphaFoldDB" id="A0A857JLM0"/>
<dbReference type="EMBL" id="CP047656">
    <property type="protein sequence ID" value="QHJ12975.1"/>
    <property type="molecule type" value="Genomic_DNA"/>
</dbReference>
<gene>
    <name evidence="1" type="ORF">FX988_03233</name>
</gene>